<gene>
    <name evidence="1" type="ORF">Pla8534_62350</name>
</gene>
<dbReference type="SUPFAM" id="SSF53649">
    <property type="entry name" value="Alkaline phosphatase-like"/>
    <property type="match status" value="1"/>
</dbReference>
<proteinExistence type="predicted"/>
<dbReference type="EMBL" id="CP036433">
    <property type="protein sequence ID" value="QDU98367.1"/>
    <property type="molecule type" value="Genomic_DNA"/>
</dbReference>
<dbReference type="InterPro" id="IPR006311">
    <property type="entry name" value="TAT_signal"/>
</dbReference>
<dbReference type="Proteomes" id="UP000317648">
    <property type="component" value="Chromosome"/>
</dbReference>
<dbReference type="AlphaFoldDB" id="A0A518E2Q0"/>
<dbReference type="RefSeq" id="WP_197442714.1">
    <property type="nucleotide sequence ID" value="NZ_CP036433.1"/>
</dbReference>
<dbReference type="PROSITE" id="PS51318">
    <property type="entry name" value="TAT"/>
    <property type="match status" value="1"/>
</dbReference>
<evidence type="ECO:0000313" key="1">
    <source>
        <dbReference type="EMBL" id="QDU98367.1"/>
    </source>
</evidence>
<name>A0A518E2Q0_9BACT</name>
<reference evidence="1 2" key="1">
    <citation type="submission" date="2019-02" db="EMBL/GenBank/DDBJ databases">
        <title>Deep-cultivation of Planctomycetes and their phenomic and genomic characterization uncovers novel biology.</title>
        <authorList>
            <person name="Wiegand S."/>
            <person name="Jogler M."/>
            <person name="Boedeker C."/>
            <person name="Pinto D."/>
            <person name="Vollmers J."/>
            <person name="Rivas-Marin E."/>
            <person name="Kohn T."/>
            <person name="Peeters S.H."/>
            <person name="Heuer A."/>
            <person name="Rast P."/>
            <person name="Oberbeckmann S."/>
            <person name="Bunk B."/>
            <person name="Jeske O."/>
            <person name="Meyerdierks A."/>
            <person name="Storesund J.E."/>
            <person name="Kallscheuer N."/>
            <person name="Luecker S."/>
            <person name="Lage O.M."/>
            <person name="Pohl T."/>
            <person name="Merkel B.J."/>
            <person name="Hornburger P."/>
            <person name="Mueller R.-W."/>
            <person name="Bruemmer F."/>
            <person name="Labrenz M."/>
            <person name="Spormann A.M."/>
            <person name="Op den Camp H."/>
            <person name="Overmann J."/>
            <person name="Amann R."/>
            <person name="Jetten M.S.M."/>
            <person name="Mascher T."/>
            <person name="Medema M.H."/>
            <person name="Devos D.P."/>
            <person name="Kaster A.-K."/>
            <person name="Ovreas L."/>
            <person name="Rohde M."/>
            <person name="Galperin M.Y."/>
            <person name="Jogler C."/>
        </authorList>
    </citation>
    <scope>NUCLEOTIDE SEQUENCE [LARGE SCALE GENOMIC DNA]</scope>
    <source>
        <strain evidence="1 2">Pla85_3_4</strain>
    </source>
</reference>
<evidence type="ECO:0008006" key="3">
    <source>
        <dbReference type="Google" id="ProtNLM"/>
    </source>
</evidence>
<evidence type="ECO:0000313" key="2">
    <source>
        <dbReference type="Proteomes" id="UP000317648"/>
    </source>
</evidence>
<dbReference type="Pfam" id="PF07586">
    <property type="entry name" value="HXXSHH"/>
    <property type="match status" value="1"/>
</dbReference>
<sequence>MTFHRRDILQGFSLGAGSLVLSPLLRGLQAEAAGTAALPKRFVFMLQPQGLQSWAVQPAEIDRPRKGGVEQKVVRSLQDLTLADDLQPLARHQARLSVLQGLNGRHVFPYHGGPFGALGGFLKGRTPEGETIDAALARALPATFRLLGLGVGSDENASYCSSAWGENQAAPTLCNQSYAYDVLFGSVLQGEDRAQFESQGSLLDFLKEDVKHVERRLAGEERRKFEAYVGAFETLSQRQQELKAMETSLRKIAPRKDGKYAEPLESLQVEAHAELGAAALIAGLTNVVTICSGLCKASGLFRGYTEEPIDMHPILGHDQGGRQRELLSLLRRHHLEQLAVMADRLDAVPEGDGTMLDNTVFVYTSDFGETHHSSGSDWAFVLLGGLGGRLKTGQYLDYPLVGNAGNRSINALYCTLLHAAGAPRDHFNLDGVRKTIDAPGPLDELLA</sequence>
<dbReference type="InterPro" id="IPR011447">
    <property type="entry name" value="DUF1552"/>
</dbReference>
<keyword evidence="2" id="KW-1185">Reference proteome</keyword>
<accession>A0A518E2Q0</accession>
<dbReference type="KEGG" id="lcre:Pla8534_62350"/>
<protein>
    <recommendedName>
        <fullName evidence="3">DUF1552 domain-containing protein</fullName>
    </recommendedName>
</protein>
<dbReference type="InterPro" id="IPR017850">
    <property type="entry name" value="Alkaline_phosphatase_core_sf"/>
</dbReference>
<organism evidence="1 2">
    <name type="scientific">Lignipirellula cremea</name>
    <dbReference type="NCBI Taxonomy" id="2528010"/>
    <lineage>
        <taxon>Bacteria</taxon>
        <taxon>Pseudomonadati</taxon>
        <taxon>Planctomycetota</taxon>
        <taxon>Planctomycetia</taxon>
        <taxon>Pirellulales</taxon>
        <taxon>Pirellulaceae</taxon>
        <taxon>Lignipirellula</taxon>
    </lineage>
</organism>